<name>A0A087TCH9_STEMI</name>
<dbReference type="Proteomes" id="UP000054359">
    <property type="component" value="Unassembled WGS sequence"/>
</dbReference>
<organism evidence="1 2">
    <name type="scientific">Stegodyphus mimosarum</name>
    <name type="common">African social velvet spider</name>
    <dbReference type="NCBI Taxonomy" id="407821"/>
    <lineage>
        <taxon>Eukaryota</taxon>
        <taxon>Metazoa</taxon>
        <taxon>Ecdysozoa</taxon>
        <taxon>Arthropoda</taxon>
        <taxon>Chelicerata</taxon>
        <taxon>Arachnida</taxon>
        <taxon>Araneae</taxon>
        <taxon>Araneomorphae</taxon>
        <taxon>Entelegynae</taxon>
        <taxon>Eresoidea</taxon>
        <taxon>Eresidae</taxon>
        <taxon>Stegodyphus</taxon>
    </lineage>
</organism>
<sequence>MSSIWLCFHGFILNNSPGRSIPFVAAKCAGPFGSILTPNTVNHGKCILSSVSDWNVKATPLFRNK</sequence>
<dbReference type="EMBL" id="KK114580">
    <property type="protein sequence ID" value="KFM62818.1"/>
    <property type="molecule type" value="Genomic_DNA"/>
</dbReference>
<evidence type="ECO:0000313" key="1">
    <source>
        <dbReference type="EMBL" id="KFM62818.1"/>
    </source>
</evidence>
<accession>A0A087TCH9</accession>
<evidence type="ECO:0000313" key="2">
    <source>
        <dbReference type="Proteomes" id="UP000054359"/>
    </source>
</evidence>
<gene>
    <name evidence="1" type="ORF">X975_23413</name>
</gene>
<feature type="non-terminal residue" evidence="1">
    <location>
        <position position="65"/>
    </location>
</feature>
<protein>
    <submittedName>
        <fullName evidence="1">Uncharacterized protein</fullName>
    </submittedName>
</protein>
<keyword evidence="2" id="KW-1185">Reference proteome</keyword>
<proteinExistence type="predicted"/>
<reference evidence="1 2" key="1">
    <citation type="submission" date="2013-11" db="EMBL/GenBank/DDBJ databases">
        <title>Genome sequencing of Stegodyphus mimosarum.</title>
        <authorList>
            <person name="Bechsgaard J."/>
        </authorList>
    </citation>
    <scope>NUCLEOTIDE SEQUENCE [LARGE SCALE GENOMIC DNA]</scope>
</reference>
<dbReference type="AlphaFoldDB" id="A0A087TCH9"/>